<comment type="caution">
    <text evidence="3">The sequence shown here is derived from an EMBL/GenBank/DDBJ whole genome shotgun (WGS) entry which is preliminary data.</text>
</comment>
<sequence>MKDKLKLYCNTGQLVILRNFLEKILDDTPLSEIERHQVILAVEEVCANLIIHSHACNPTTYIELKTRILDGQAIFEIMDFGEGFNILEYQEPEISQVIKTKRKGGLGIMLVKKIMDKIEFESNGSKNTCRLFKELKSK</sequence>
<keyword evidence="1" id="KW-0723">Serine/threonine-protein kinase</keyword>
<keyword evidence="3" id="KW-0547">Nucleotide-binding</keyword>
<dbReference type="Proteomes" id="UP001589797">
    <property type="component" value="Unassembled WGS sequence"/>
</dbReference>
<proteinExistence type="predicted"/>
<dbReference type="InterPro" id="IPR036890">
    <property type="entry name" value="HATPase_C_sf"/>
</dbReference>
<dbReference type="CDD" id="cd16936">
    <property type="entry name" value="HATPase_RsbW-like"/>
    <property type="match status" value="1"/>
</dbReference>
<dbReference type="Pfam" id="PF13581">
    <property type="entry name" value="HATPase_c_2"/>
    <property type="match status" value="1"/>
</dbReference>
<keyword evidence="1" id="KW-0418">Kinase</keyword>
<dbReference type="RefSeq" id="WP_382386799.1">
    <property type="nucleotide sequence ID" value="NZ_JBHLWI010000014.1"/>
</dbReference>
<accession>A0ABV6FRX8</accession>
<evidence type="ECO:0000313" key="4">
    <source>
        <dbReference type="Proteomes" id="UP001589797"/>
    </source>
</evidence>
<name>A0ABV6FRX8_9BACT</name>
<dbReference type="InterPro" id="IPR003594">
    <property type="entry name" value="HATPase_dom"/>
</dbReference>
<keyword evidence="1" id="KW-0808">Transferase</keyword>
<organism evidence="3 4">
    <name type="scientific">Fontibacter flavus</name>
    <dbReference type="NCBI Taxonomy" id="654838"/>
    <lineage>
        <taxon>Bacteria</taxon>
        <taxon>Pseudomonadati</taxon>
        <taxon>Bacteroidota</taxon>
        <taxon>Cytophagia</taxon>
        <taxon>Cytophagales</taxon>
        <taxon>Cyclobacteriaceae</taxon>
        <taxon>Fontibacter</taxon>
    </lineage>
</organism>
<protein>
    <submittedName>
        <fullName evidence="3">ATP-binding protein</fullName>
    </submittedName>
</protein>
<evidence type="ECO:0000259" key="2">
    <source>
        <dbReference type="Pfam" id="PF13581"/>
    </source>
</evidence>
<dbReference type="PANTHER" id="PTHR35526">
    <property type="entry name" value="ANTI-SIGMA-F FACTOR RSBW-RELATED"/>
    <property type="match status" value="1"/>
</dbReference>
<keyword evidence="4" id="KW-1185">Reference proteome</keyword>
<dbReference type="GO" id="GO:0005524">
    <property type="term" value="F:ATP binding"/>
    <property type="evidence" value="ECO:0007669"/>
    <property type="project" value="UniProtKB-KW"/>
</dbReference>
<feature type="domain" description="Histidine kinase/HSP90-like ATPase" evidence="2">
    <location>
        <begin position="13"/>
        <end position="131"/>
    </location>
</feature>
<reference evidence="3 4" key="1">
    <citation type="submission" date="2024-09" db="EMBL/GenBank/DDBJ databases">
        <authorList>
            <person name="Sun Q."/>
            <person name="Mori K."/>
        </authorList>
    </citation>
    <scope>NUCLEOTIDE SEQUENCE [LARGE SCALE GENOMIC DNA]</scope>
    <source>
        <strain evidence="3 4">CCM 7650</strain>
    </source>
</reference>
<dbReference type="Gene3D" id="3.30.565.10">
    <property type="entry name" value="Histidine kinase-like ATPase, C-terminal domain"/>
    <property type="match status" value="1"/>
</dbReference>
<dbReference type="EMBL" id="JBHLWI010000014">
    <property type="protein sequence ID" value="MFC0262359.1"/>
    <property type="molecule type" value="Genomic_DNA"/>
</dbReference>
<dbReference type="PANTHER" id="PTHR35526:SF3">
    <property type="entry name" value="ANTI-SIGMA-F FACTOR RSBW"/>
    <property type="match status" value="1"/>
</dbReference>
<dbReference type="SUPFAM" id="SSF55874">
    <property type="entry name" value="ATPase domain of HSP90 chaperone/DNA topoisomerase II/histidine kinase"/>
    <property type="match status" value="1"/>
</dbReference>
<keyword evidence="3" id="KW-0067">ATP-binding</keyword>
<evidence type="ECO:0000256" key="1">
    <source>
        <dbReference type="ARBA" id="ARBA00022527"/>
    </source>
</evidence>
<gene>
    <name evidence="3" type="ORF">ACFFIP_06655</name>
</gene>
<evidence type="ECO:0000313" key="3">
    <source>
        <dbReference type="EMBL" id="MFC0262359.1"/>
    </source>
</evidence>
<dbReference type="InterPro" id="IPR050267">
    <property type="entry name" value="Anti-sigma-factor_SerPK"/>
</dbReference>